<dbReference type="STRING" id="1296120.A0A1B9H1S4"/>
<reference evidence="9 10" key="1">
    <citation type="submission" date="2013-07" db="EMBL/GenBank/DDBJ databases">
        <title>The Genome Sequence of Cryptococcus heveanensis BCC8398.</title>
        <authorList>
            <consortium name="The Broad Institute Genome Sequencing Platform"/>
            <person name="Cuomo C."/>
            <person name="Litvintseva A."/>
            <person name="Chen Y."/>
            <person name="Heitman J."/>
            <person name="Sun S."/>
            <person name="Springer D."/>
            <person name="Dromer F."/>
            <person name="Young S.K."/>
            <person name="Zeng Q."/>
            <person name="Gargeya S."/>
            <person name="Fitzgerald M."/>
            <person name="Abouelleil A."/>
            <person name="Alvarado L."/>
            <person name="Berlin A.M."/>
            <person name="Chapman S.B."/>
            <person name="Dewar J."/>
            <person name="Goldberg J."/>
            <person name="Griggs A."/>
            <person name="Gujja S."/>
            <person name="Hansen M."/>
            <person name="Howarth C."/>
            <person name="Imamovic A."/>
            <person name="Larimer J."/>
            <person name="McCowan C."/>
            <person name="Murphy C."/>
            <person name="Pearson M."/>
            <person name="Priest M."/>
            <person name="Roberts A."/>
            <person name="Saif S."/>
            <person name="Shea T."/>
            <person name="Sykes S."/>
            <person name="Wortman J."/>
            <person name="Nusbaum C."/>
            <person name="Birren B."/>
        </authorList>
    </citation>
    <scope>NUCLEOTIDE SEQUENCE [LARGE SCALE GENOMIC DNA]</scope>
    <source>
        <strain evidence="9 10">BCC8398</strain>
    </source>
</reference>
<dbReference type="CDD" id="cd01400">
    <property type="entry name" value="6PGL"/>
    <property type="match status" value="1"/>
</dbReference>
<dbReference type="GO" id="GO:0017057">
    <property type="term" value="F:6-phosphogluconolactonase activity"/>
    <property type="evidence" value="ECO:0007669"/>
    <property type="project" value="UniProtKB-UniRule"/>
</dbReference>
<keyword evidence="7" id="KW-0175">Coiled coil</keyword>
<dbReference type="UniPathway" id="UPA00115">
    <property type="reaction ID" value="UER00409"/>
</dbReference>
<name>A0A1B9H1S4_9TREE</name>
<evidence type="ECO:0000256" key="3">
    <source>
        <dbReference type="ARBA" id="ARBA00010662"/>
    </source>
</evidence>
<dbReference type="SUPFAM" id="SSF100950">
    <property type="entry name" value="NagB/RpiA/CoA transferase-like"/>
    <property type="match status" value="1"/>
</dbReference>
<dbReference type="FunFam" id="3.40.50.1360:FF:000005">
    <property type="entry name" value="6-phosphogluconolactonase"/>
    <property type="match status" value="1"/>
</dbReference>
<dbReference type="Proteomes" id="UP000092666">
    <property type="component" value="Unassembled WGS sequence"/>
</dbReference>
<dbReference type="PANTHER" id="PTHR11054">
    <property type="entry name" value="6-PHOSPHOGLUCONOLACTONASE"/>
    <property type="match status" value="1"/>
</dbReference>
<dbReference type="GO" id="GO:0006098">
    <property type="term" value="P:pentose-phosphate shunt"/>
    <property type="evidence" value="ECO:0007669"/>
    <property type="project" value="UniProtKB-UniPathway"/>
</dbReference>
<comment type="pathway">
    <text evidence="2 6">Carbohydrate degradation; pentose phosphate pathway; D-ribulose 5-phosphate from D-glucose 6-phosphate (oxidative stage): step 2/3.</text>
</comment>
<evidence type="ECO:0000256" key="4">
    <source>
        <dbReference type="ARBA" id="ARBA00013198"/>
    </source>
</evidence>
<dbReference type="Gene3D" id="3.40.50.1360">
    <property type="match status" value="1"/>
</dbReference>
<dbReference type="GO" id="GO:0005975">
    <property type="term" value="P:carbohydrate metabolic process"/>
    <property type="evidence" value="ECO:0007669"/>
    <property type="project" value="UniProtKB-UniRule"/>
</dbReference>
<comment type="similarity">
    <text evidence="3 6">Belongs to the glucosamine/galactosamine-6-phosphate isomerase family. 6-phosphogluconolactonase subfamily.</text>
</comment>
<evidence type="ECO:0000259" key="8">
    <source>
        <dbReference type="Pfam" id="PF01182"/>
    </source>
</evidence>
<feature type="domain" description="Glucosamine/galactosamine-6-phosphate isomerase" evidence="8">
    <location>
        <begin position="16"/>
        <end position="233"/>
    </location>
</feature>
<evidence type="ECO:0000256" key="5">
    <source>
        <dbReference type="ARBA" id="ARBA00022801"/>
    </source>
</evidence>
<protein>
    <recommendedName>
        <fullName evidence="4 6">6-phosphogluconolactonase</fullName>
        <shortName evidence="6">6PGL</shortName>
        <ecNumber evidence="4 6">3.1.1.31</ecNumber>
    </recommendedName>
</protein>
<comment type="catalytic activity">
    <reaction evidence="1 6">
        <text>6-phospho-D-glucono-1,5-lactone + H2O = 6-phospho-D-gluconate + H(+)</text>
        <dbReference type="Rhea" id="RHEA:12556"/>
        <dbReference type="ChEBI" id="CHEBI:15377"/>
        <dbReference type="ChEBI" id="CHEBI:15378"/>
        <dbReference type="ChEBI" id="CHEBI:57955"/>
        <dbReference type="ChEBI" id="CHEBI:58759"/>
        <dbReference type="EC" id="3.1.1.31"/>
    </reaction>
</comment>
<keyword evidence="5 6" id="KW-0378">Hydrolase</keyword>
<dbReference type="InterPro" id="IPR005900">
    <property type="entry name" value="6-phosphogluconolactonase_DevB"/>
</dbReference>
<dbReference type="EC" id="3.1.1.31" evidence="4 6"/>
<evidence type="ECO:0000256" key="2">
    <source>
        <dbReference type="ARBA" id="ARBA00004961"/>
    </source>
</evidence>
<dbReference type="EMBL" id="KI669493">
    <property type="protein sequence ID" value="OCF37226.1"/>
    <property type="molecule type" value="Genomic_DNA"/>
</dbReference>
<evidence type="ECO:0000256" key="1">
    <source>
        <dbReference type="ARBA" id="ARBA00000832"/>
    </source>
</evidence>
<dbReference type="PANTHER" id="PTHR11054:SF0">
    <property type="entry name" value="6-PHOSPHOGLUCONOLACTONASE"/>
    <property type="match status" value="1"/>
</dbReference>
<sequence length="290" mass="32243">MPPQPPAPPVFYSFPTTDVLVDSLANFVVKAQRDAVEKRGKFTIALSRGSLAANLRGLVGQENVQWDKWEVFFCDEAAVPLESEDSNYHSNILSFLSDVPIPPSQIHTIDPSLLDDLEELADQYEKQLISHFAASNAARYPTFDLMLLGIGIDGETASLFPGHELLSERDAWVAHLDDAPRGPKRRITMTLPVLTHCYRAVFVVSGSEKADMLHAVLDKPEEGLPCSRVRPASPGLVFFFADKDAAAQTQYPPTAFRWIDNEKEAKEAVEAAQRKLARRLAEERGEEVQE</sequence>
<keyword evidence="10" id="KW-1185">Reference proteome</keyword>
<dbReference type="NCBIfam" id="TIGR01198">
    <property type="entry name" value="pgl"/>
    <property type="match status" value="1"/>
</dbReference>
<dbReference type="InterPro" id="IPR037171">
    <property type="entry name" value="NagB/RpiA_transferase-like"/>
</dbReference>
<evidence type="ECO:0000313" key="9">
    <source>
        <dbReference type="EMBL" id="OCF37226.1"/>
    </source>
</evidence>
<reference evidence="10" key="2">
    <citation type="submission" date="2013-12" db="EMBL/GenBank/DDBJ databases">
        <title>Evolution of pathogenesis and genome organization in the Tremellales.</title>
        <authorList>
            <person name="Cuomo C."/>
            <person name="Litvintseva A."/>
            <person name="Heitman J."/>
            <person name="Chen Y."/>
            <person name="Sun S."/>
            <person name="Springer D."/>
            <person name="Dromer F."/>
            <person name="Young S."/>
            <person name="Zeng Q."/>
            <person name="Chapman S."/>
            <person name="Gujja S."/>
            <person name="Saif S."/>
            <person name="Birren B."/>
        </authorList>
    </citation>
    <scope>NUCLEOTIDE SEQUENCE [LARGE SCALE GENOMIC DNA]</scope>
    <source>
        <strain evidence="10">BCC8398</strain>
    </source>
</reference>
<evidence type="ECO:0000256" key="7">
    <source>
        <dbReference type="SAM" id="Coils"/>
    </source>
</evidence>
<proteinExistence type="inferred from homology"/>
<dbReference type="InterPro" id="IPR039104">
    <property type="entry name" value="6PGL"/>
</dbReference>
<dbReference type="Pfam" id="PF01182">
    <property type="entry name" value="Glucosamine_iso"/>
    <property type="match status" value="1"/>
</dbReference>
<evidence type="ECO:0000256" key="6">
    <source>
        <dbReference type="RuleBase" id="RU365095"/>
    </source>
</evidence>
<dbReference type="InterPro" id="IPR006148">
    <property type="entry name" value="Glc/Gal-6P_isomerase"/>
</dbReference>
<feature type="coiled-coil region" evidence="7">
    <location>
        <begin position="259"/>
        <end position="286"/>
    </location>
</feature>
<evidence type="ECO:0000313" key="10">
    <source>
        <dbReference type="Proteomes" id="UP000092666"/>
    </source>
</evidence>
<accession>A0A1B9H1S4</accession>
<dbReference type="OrthoDB" id="432544at2759"/>
<gene>
    <name evidence="9" type="ORF">I316_01133</name>
</gene>
<dbReference type="AlphaFoldDB" id="A0A1B9H1S4"/>
<comment type="function">
    <text evidence="6">Hydrolysis of 6-phosphogluconolactone to 6-phosphogluconate.</text>
</comment>
<organism evidence="9 10">
    <name type="scientific">Kwoniella heveanensis BCC8398</name>
    <dbReference type="NCBI Taxonomy" id="1296120"/>
    <lineage>
        <taxon>Eukaryota</taxon>
        <taxon>Fungi</taxon>
        <taxon>Dikarya</taxon>
        <taxon>Basidiomycota</taxon>
        <taxon>Agaricomycotina</taxon>
        <taxon>Tremellomycetes</taxon>
        <taxon>Tremellales</taxon>
        <taxon>Cryptococcaceae</taxon>
        <taxon>Kwoniella</taxon>
    </lineage>
</organism>